<evidence type="ECO:0000313" key="2">
    <source>
        <dbReference type="EMBL" id="KAK4213614.1"/>
    </source>
</evidence>
<dbReference type="Proteomes" id="UP001301769">
    <property type="component" value="Unassembled WGS sequence"/>
</dbReference>
<gene>
    <name evidence="2" type="ORF">QBC37DRAFT_373859</name>
</gene>
<proteinExistence type="predicted"/>
<evidence type="ECO:0000313" key="3">
    <source>
        <dbReference type="Proteomes" id="UP001301769"/>
    </source>
</evidence>
<keyword evidence="3" id="KW-1185">Reference proteome</keyword>
<comment type="caution">
    <text evidence="2">The sequence shown here is derived from an EMBL/GenBank/DDBJ whole genome shotgun (WGS) entry which is preliminary data.</text>
</comment>
<feature type="region of interest" description="Disordered" evidence="1">
    <location>
        <begin position="68"/>
        <end position="157"/>
    </location>
</feature>
<dbReference type="EMBL" id="MU858106">
    <property type="protein sequence ID" value="KAK4213614.1"/>
    <property type="molecule type" value="Genomic_DNA"/>
</dbReference>
<protein>
    <submittedName>
        <fullName evidence="2">Uncharacterized protein</fullName>
    </submittedName>
</protein>
<dbReference type="AlphaFoldDB" id="A0AAN6Y6Z8"/>
<feature type="compositionally biased region" description="Low complexity" evidence="1">
    <location>
        <begin position="90"/>
        <end position="123"/>
    </location>
</feature>
<name>A0AAN6Y6Z8_9PEZI</name>
<evidence type="ECO:0000256" key="1">
    <source>
        <dbReference type="SAM" id="MobiDB-lite"/>
    </source>
</evidence>
<accession>A0AAN6Y6Z8</accession>
<reference evidence="2" key="2">
    <citation type="submission" date="2023-05" db="EMBL/GenBank/DDBJ databases">
        <authorList>
            <consortium name="Lawrence Berkeley National Laboratory"/>
            <person name="Steindorff A."/>
            <person name="Hensen N."/>
            <person name="Bonometti L."/>
            <person name="Westerberg I."/>
            <person name="Brannstrom I.O."/>
            <person name="Guillou S."/>
            <person name="Cros-Aarteil S."/>
            <person name="Calhoun S."/>
            <person name="Haridas S."/>
            <person name="Kuo A."/>
            <person name="Mondo S."/>
            <person name="Pangilinan J."/>
            <person name="Riley R."/>
            <person name="Labutti K."/>
            <person name="Andreopoulos B."/>
            <person name="Lipzen A."/>
            <person name="Chen C."/>
            <person name="Yanf M."/>
            <person name="Daum C."/>
            <person name="Ng V."/>
            <person name="Clum A."/>
            <person name="Ohm R."/>
            <person name="Martin F."/>
            <person name="Silar P."/>
            <person name="Natvig D."/>
            <person name="Lalanne C."/>
            <person name="Gautier V."/>
            <person name="Ament-Velasquez S.L."/>
            <person name="Kruys A."/>
            <person name="Hutchinson M.I."/>
            <person name="Powell A.J."/>
            <person name="Barry K."/>
            <person name="Miller A.N."/>
            <person name="Grigoriev I.V."/>
            <person name="Debuchy R."/>
            <person name="Gladieux P."/>
            <person name="Thoren M.H."/>
            <person name="Johannesson H."/>
        </authorList>
    </citation>
    <scope>NUCLEOTIDE SEQUENCE</scope>
    <source>
        <strain evidence="2">PSN293</strain>
    </source>
</reference>
<organism evidence="2 3">
    <name type="scientific">Rhypophila decipiens</name>
    <dbReference type="NCBI Taxonomy" id="261697"/>
    <lineage>
        <taxon>Eukaryota</taxon>
        <taxon>Fungi</taxon>
        <taxon>Dikarya</taxon>
        <taxon>Ascomycota</taxon>
        <taxon>Pezizomycotina</taxon>
        <taxon>Sordariomycetes</taxon>
        <taxon>Sordariomycetidae</taxon>
        <taxon>Sordariales</taxon>
        <taxon>Naviculisporaceae</taxon>
        <taxon>Rhypophila</taxon>
    </lineage>
</organism>
<sequence>MGFRERIGLKSKSSSANLSAGLNNGANGGYGFNASPQQNMYSIPESGFASGPFQQQHQYQQAPRTAVLGGGIPMASRPGPQPSSFEANRSASSGSTYSFSTNNGSASTTSFNTTSTGTTTSSSGGFGAGIRNFSGNSAKSGSTAKGPVQQQQDPQITAADVRRCTKLLRQMFELHLELWTLTYTHGTDQYRRHQKRMQVEAILVDIHNMVGGWHAMPPSTWTEEEHEEIKWIAQTLADLPPPPY</sequence>
<feature type="compositionally biased region" description="Polar residues" evidence="1">
    <location>
        <begin position="133"/>
        <end position="155"/>
    </location>
</feature>
<reference evidence="2" key="1">
    <citation type="journal article" date="2023" name="Mol. Phylogenet. Evol.">
        <title>Genome-scale phylogeny and comparative genomics of the fungal order Sordariales.</title>
        <authorList>
            <person name="Hensen N."/>
            <person name="Bonometti L."/>
            <person name="Westerberg I."/>
            <person name="Brannstrom I.O."/>
            <person name="Guillou S."/>
            <person name="Cros-Aarteil S."/>
            <person name="Calhoun S."/>
            <person name="Haridas S."/>
            <person name="Kuo A."/>
            <person name="Mondo S."/>
            <person name="Pangilinan J."/>
            <person name="Riley R."/>
            <person name="LaButti K."/>
            <person name="Andreopoulos B."/>
            <person name="Lipzen A."/>
            <person name="Chen C."/>
            <person name="Yan M."/>
            <person name="Daum C."/>
            <person name="Ng V."/>
            <person name="Clum A."/>
            <person name="Steindorff A."/>
            <person name="Ohm R.A."/>
            <person name="Martin F."/>
            <person name="Silar P."/>
            <person name="Natvig D.O."/>
            <person name="Lalanne C."/>
            <person name="Gautier V."/>
            <person name="Ament-Velasquez S.L."/>
            <person name="Kruys A."/>
            <person name="Hutchinson M.I."/>
            <person name="Powell A.J."/>
            <person name="Barry K."/>
            <person name="Miller A.N."/>
            <person name="Grigoriev I.V."/>
            <person name="Debuchy R."/>
            <person name="Gladieux P."/>
            <person name="Hiltunen Thoren M."/>
            <person name="Johannesson H."/>
        </authorList>
    </citation>
    <scope>NUCLEOTIDE SEQUENCE</scope>
    <source>
        <strain evidence="2">PSN293</strain>
    </source>
</reference>